<dbReference type="AlphaFoldDB" id="A0A9W6GET3"/>
<evidence type="ECO:0000313" key="4">
    <source>
        <dbReference type="Proteomes" id="UP001144297"/>
    </source>
</evidence>
<accession>A0A9W6GET3</accession>
<feature type="domain" description="Sodium symporter small subunit" evidence="2">
    <location>
        <begin position="8"/>
        <end position="82"/>
    </location>
</feature>
<organism evidence="3 4">
    <name type="scientific">Thermodesulfovibrio yellowstonii</name>
    <dbReference type="NCBI Taxonomy" id="28262"/>
    <lineage>
        <taxon>Bacteria</taxon>
        <taxon>Pseudomonadati</taxon>
        <taxon>Nitrospirota</taxon>
        <taxon>Thermodesulfovibrionia</taxon>
        <taxon>Thermodesulfovibrionales</taxon>
        <taxon>Thermodesulfovibrionaceae</taxon>
        <taxon>Thermodesulfovibrio</taxon>
    </lineage>
</organism>
<keyword evidence="4" id="KW-1185">Reference proteome</keyword>
<proteinExistence type="predicted"/>
<sequence>MITKETLDAYWRDNRILMYVILLIWFAVSYLAAIFASSLNSITILGFPFGYYMGSQGSLIVFVLLNYFYSMKMNELDKKYGLEEE</sequence>
<keyword evidence="1" id="KW-0812">Transmembrane</keyword>
<comment type="caution">
    <text evidence="3">The sequence shown here is derived from an EMBL/GenBank/DDBJ whole genome shotgun (WGS) entry which is preliminary data.</text>
</comment>
<evidence type="ECO:0000256" key="1">
    <source>
        <dbReference type="SAM" id="Phobius"/>
    </source>
</evidence>
<dbReference type="EMBL" id="BSDX01000001">
    <property type="protein sequence ID" value="GLI52566.1"/>
    <property type="molecule type" value="Genomic_DNA"/>
</dbReference>
<dbReference type="NCBIfam" id="TIGR03647">
    <property type="entry name" value="Na_symport_sm"/>
    <property type="match status" value="1"/>
</dbReference>
<feature type="transmembrane region" description="Helical" evidence="1">
    <location>
        <begin position="16"/>
        <end position="37"/>
    </location>
</feature>
<name>A0A9W6GET3_9BACT</name>
<evidence type="ECO:0000259" key="2">
    <source>
        <dbReference type="Pfam" id="PF13937"/>
    </source>
</evidence>
<dbReference type="Proteomes" id="UP001144297">
    <property type="component" value="Unassembled WGS sequence"/>
</dbReference>
<reference evidence="3" key="1">
    <citation type="submission" date="2022-12" db="EMBL/GenBank/DDBJ databases">
        <title>Reference genome sequencing for broad-spectrum identification of bacterial and archaeal isolates by mass spectrometry.</title>
        <authorList>
            <person name="Sekiguchi Y."/>
            <person name="Tourlousse D.M."/>
        </authorList>
    </citation>
    <scope>NUCLEOTIDE SEQUENCE</scope>
    <source>
        <strain evidence="3">TSL-P1</strain>
    </source>
</reference>
<evidence type="ECO:0000313" key="3">
    <source>
        <dbReference type="EMBL" id="GLI52566.1"/>
    </source>
</evidence>
<keyword evidence="1" id="KW-0472">Membrane</keyword>
<gene>
    <name evidence="3" type="ORF">TISLANDTSLP1_02590</name>
</gene>
<dbReference type="InterPro" id="IPR019886">
    <property type="entry name" value="Na_symporter_ssu"/>
</dbReference>
<protein>
    <submittedName>
        <fullName evidence="3">Membrane protein</fullName>
    </submittedName>
</protein>
<feature type="transmembrane region" description="Helical" evidence="1">
    <location>
        <begin position="49"/>
        <end position="69"/>
    </location>
</feature>
<keyword evidence="1" id="KW-1133">Transmembrane helix</keyword>
<dbReference type="Pfam" id="PF13937">
    <property type="entry name" value="DUF4212"/>
    <property type="match status" value="1"/>
</dbReference>